<reference evidence="2" key="1">
    <citation type="submission" date="2016-03" db="EMBL/GenBank/DDBJ databases">
        <title>Mechanisms controlling the formation of the plant cell surface in tip-growing cells are functionally conserved among land plants.</title>
        <authorList>
            <person name="Honkanen S."/>
            <person name="Jones V.A."/>
            <person name="Morieri G."/>
            <person name="Champion C."/>
            <person name="Hetherington A.J."/>
            <person name="Kelly S."/>
            <person name="Saint-Marcoux D."/>
            <person name="Proust H."/>
            <person name="Prescott H."/>
            <person name="Dolan L."/>
        </authorList>
    </citation>
    <scope>NUCLEOTIDE SEQUENCE [LARGE SCALE GENOMIC DNA]</scope>
    <source>
        <tissue evidence="2">Whole gametophyte</tissue>
    </source>
</reference>
<feature type="region of interest" description="Disordered" evidence="1">
    <location>
        <begin position="214"/>
        <end position="252"/>
    </location>
</feature>
<evidence type="ECO:0000313" key="2">
    <source>
        <dbReference type="EMBL" id="OAE31338.1"/>
    </source>
</evidence>
<feature type="compositionally biased region" description="Basic and acidic residues" evidence="1">
    <location>
        <begin position="215"/>
        <end position="238"/>
    </location>
</feature>
<accession>A0A176WDL9</accession>
<evidence type="ECO:0000313" key="3">
    <source>
        <dbReference type="Proteomes" id="UP000077202"/>
    </source>
</evidence>
<protein>
    <submittedName>
        <fullName evidence="2">Uncharacterized protein</fullName>
    </submittedName>
</protein>
<evidence type="ECO:0000256" key="1">
    <source>
        <dbReference type="SAM" id="MobiDB-lite"/>
    </source>
</evidence>
<keyword evidence="3" id="KW-1185">Reference proteome</keyword>
<comment type="caution">
    <text evidence="2">The sequence shown here is derived from an EMBL/GenBank/DDBJ whole genome shotgun (WGS) entry which is preliminary data.</text>
</comment>
<dbReference type="Proteomes" id="UP000077202">
    <property type="component" value="Unassembled WGS sequence"/>
</dbReference>
<name>A0A176WDL9_MARPO</name>
<gene>
    <name evidence="2" type="ORF">AXG93_4510s1120</name>
</gene>
<dbReference type="AlphaFoldDB" id="A0A176WDL9"/>
<proteinExistence type="predicted"/>
<dbReference type="EMBL" id="LVLJ01001114">
    <property type="protein sequence ID" value="OAE31338.1"/>
    <property type="molecule type" value="Genomic_DNA"/>
</dbReference>
<organism evidence="2 3">
    <name type="scientific">Marchantia polymorpha subsp. ruderalis</name>
    <dbReference type="NCBI Taxonomy" id="1480154"/>
    <lineage>
        <taxon>Eukaryota</taxon>
        <taxon>Viridiplantae</taxon>
        <taxon>Streptophyta</taxon>
        <taxon>Embryophyta</taxon>
        <taxon>Marchantiophyta</taxon>
        <taxon>Marchantiopsida</taxon>
        <taxon>Marchantiidae</taxon>
        <taxon>Marchantiales</taxon>
        <taxon>Marchantiaceae</taxon>
        <taxon>Marchantia</taxon>
    </lineage>
</organism>
<sequence>MTTSARWRFPRELLDDHCEIRYPSIDPRIDLIPGHRVIRSQPEGGWNGRSSTNSVLWRYCSSSSWLQKLHTLLKAWEARVLVLEQQIRVFTTRETKSDVGIVVAQRYGCGIRDHHRKAPLKRLGCGGSGHSRTINSKQVLYTRTAPTSSCYEARPSVSRHPSFFERRTSKSSASARAGGFAFRKFPSNLPTALERVTGELRQCPQDSCATVDFVETDRSSNLREKTSPGKQHETEDPRKTKRRPKGGDGGLR</sequence>